<dbReference type="AlphaFoldDB" id="M3EIW8"/>
<keyword evidence="2" id="KW-0449">Lipoprotein</keyword>
<dbReference type="Proteomes" id="UP000011770">
    <property type="component" value="Unassembled WGS sequence"/>
</dbReference>
<dbReference type="PROSITE" id="PS51257">
    <property type="entry name" value="PROKAR_LIPOPROTEIN"/>
    <property type="match status" value="1"/>
</dbReference>
<sequence length="287" mass="32340">MKVPCILCFLILLSLVACNEKKSEVDSDLLLALAALQPPDRVENYDRDVQIITHTPYIQTSGGASVVCDLDYSDRDLNYMVEKLKAEIARYPRGYWIKAGVEKVVLCSNVTLNGRFVGGFSNVDRIVYLVSSGIADRGDSMIVCGGIPNFNAFECYAGVGINHELTHSVDRKMLGIYFFDPDWEKLNDPGFRYGDTPQSGDWHPTPGFILPYGMTNPIEDRATFGGVIMGGRSTYNLLVQFCQTDPIVAAKTRKIIDRWKQFWPFPGAENTEWKIRMTQVEQDCRLR</sequence>
<evidence type="ECO:0000256" key="1">
    <source>
        <dbReference type="SAM" id="SignalP"/>
    </source>
</evidence>
<dbReference type="NCBIfam" id="NF047804">
    <property type="entry name" value="LIC13305_lipo"/>
    <property type="match status" value="1"/>
</dbReference>
<reference evidence="2 3" key="1">
    <citation type="submission" date="2013-01" db="EMBL/GenBank/DDBJ databases">
        <authorList>
            <person name="Harkins D.M."/>
            <person name="Durkin A.S."/>
            <person name="Brinkac L.M."/>
            <person name="Haft D.H."/>
            <person name="Selengut J.D."/>
            <person name="Sanka R."/>
            <person name="DePew J."/>
            <person name="Purushe J."/>
            <person name="Tulsiani S.M."/>
            <person name="Graham G.C."/>
            <person name="Burns M.-A."/>
            <person name="Dohnt M.F."/>
            <person name="Smythe L.D."/>
            <person name="McKay D.B."/>
            <person name="Craig S.B."/>
            <person name="Vinetz J.M."/>
            <person name="Sutton G.G."/>
            <person name="Nierman W.C."/>
            <person name="Fouts D.E."/>
        </authorList>
    </citation>
    <scope>NUCLEOTIDE SEQUENCE [LARGE SCALE GENOMIC DNA]</scope>
    <source>
        <strain evidence="2 3">LT2116</strain>
    </source>
</reference>
<evidence type="ECO:0000313" key="3">
    <source>
        <dbReference type="Proteomes" id="UP000011770"/>
    </source>
</evidence>
<evidence type="ECO:0000313" key="2">
    <source>
        <dbReference type="EMBL" id="EMF80998.1"/>
    </source>
</evidence>
<keyword evidence="1" id="KW-0732">Signal</keyword>
<protein>
    <submittedName>
        <fullName evidence="2">Putative lipoprotein</fullName>
    </submittedName>
</protein>
<organism evidence="2 3">
    <name type="scientific">Leptospira weilii serovar Topaz str. LT2116</name>
    <dbReference type="NCBI Taxonomy" id="1088540"/>
    <lineage>
        <taxon>Bacteria</taxon>
        <taxon>Pseudomonadati</taxon>
        <taxon>Spirochaetota</taxon>
        <taxon>Spirochaetia</taxon>
        <taxon>Leptospirales</taxon>
        <taxon>Leptospiraceae</taxon>
        <taxon>Leptospira</taxon>
    </lineage>
</organism>
<comment type="caution">
    <text evidence="2">The sequence shown here is derived from an EMBL/GenBank/DDBJ whole genome shotgun (WGS) entry which is preliminary data.</text>
</comment>
<proteinExistence type="predicted"/>
<gene>
    <name evidence="2" type="ORF">LEP1GSC188_3555</name>
</gene>
<feature type="chain" id="PRO_5004033053" evidence="1">
    <location>
        <begin position="20"/>
        <end position="287"/>
    </location>
</feature>
<name>M3EIW8_9LEPT</name>
<feature type="signal peptide" evidence="1">
    <location>
        <begin position="1"/>
        <end position="19"/>
    </location>
</feature>
<accession>M3EIW8</accession>
<dbReference type="EMBL" id="AHOR02000040">
    <property type="protein sequence ID" value="EMF80998.1"/>
    <property type="molecule type" value="Genomic_DNA"/>
</dbReference>